<name>A0A345M8G2_9CAUD</name>
<organism evidence="1 2">
    <name type="scientific">Streptomyces phage StarPlatinum</name>
    <dbReference type="NCBI Taxonomy" id="2283265"/>
    <lineage>
        <taxon>Viruses</taxon>
        <taxon>Duplodnaviria</taxon>
        <taxon>Heunggongvirae</taxon>
        <taxon>Uroviricota</taxon>
        <taxon>Caudoviricetes</taxon>
        <taxon>Stanwilliamsviridae</taxon>
        <taxon>Boydwoodruffvirinae</taxon>
        <taxon>Karimacvirus</taxon>
        <taxon>Karimacvirus starplatinum</taxon>
        <taxon>Streptomyces virus StarPlatinum</taxon>
    </lineage>
</organism>
<gene>
    <name evidence="1" type="primary">34</name>
    <name evidence="1" type="ORF">SEA_STARPLATINUM_34</name>
</gene>
<sequence length="96" mass="11086">MDDSVDRSSCFDDEHDFFPIHTSLRETTMTRCEQIIRECMIACGWQAHEADTAIEDLKREAIESDQAWQQETQNLHSAIDDAVEALHTTLYNLRNA</sequence>
<keyword evidence="2" id="KW-1185">Reference proteome</keyword>
<dbReference type="EMBL" id="MH576965">
    <property type="protein sequence ID" value="AXH66783.1"/>
    <property type="molecule type" value="Genomic_DNA"/>
</dbReference>
<protein>
    <submittedName>
        <fullName evidence="1">Uncharacterized protein</fullName>
    </submittedName>
</protein>
<reference evidence="1 2" key="1">
    <citation type="submission" date="2018-07" db="EMBL/GenBank/DDBJ databases">
        <authorList>
            <person name="Cook J.L."/>
            <person name="Tucker S.D."/>
            <person name="Kassa A.K."/>
            <person name="Jones J.A."/>
            <person name="Khadka D."/>
            <person name="Klug H.M."/>
            <person name="Layton S.R."/>
            <person name="Nayek S."/>
            <person name="Bhuiyan S."/>
            <person name="Kim T."/>
            <person name="Hughes L.E."/>
            <person name="Garlena R.A."/>
            <person name="Russell D.A."/>
            <person name="Pope W.H."/>
            <person name="Jacobs-Sera D."/>
            <person name="Hatfull G.F."/>
        </authorList>
    </citation>
    <scope>NUCLEOTIDE SEQUENCE [LARGE SCALE GENOMIC DNA]</scope>
</reference>
<evidence type="ECO:0000313" key="2">
    <source>
        <dbReference type="Proteomes" id="UP000259988"/>
    </source>
</evidence>
<evidence type="ECO:0000313" key="1">
    <source>
        <dbReference type="EMBL" id="AXH66783.1"/>
    </source>
</evidence>
<dbReference type="GeneID" id="55609725"/>
<dbReference type="KEGG" id="vg:55609725"/>
<proteinExistence type="predicted"/>
<accession>A0A345M8G2</accession>
<dbReference type="RefSeq" id="YP_009839472.1">
    <property type="nucleotide sequence ID" value="NC_048721.1"/>
</dbReference>
<dbReference type="Proteomes" id="UP000259988">
    <property type="component" value="Segment"/>
</dbReference>